<dbReference type="InterPro" id="IPR006102">
    <property type="entry name" value="Ig-like_GH2"/>
</dbReference>
<feature type="domain" description="Glycoside hydrolase family 2" evidence="7">
    <location>
        <begin position="757"/>
        <end position="837"/>
    </location>
</feature>
<dbReference type="Pfam" id="PF00703">
    <property type="entry name" value="Glyco_hydro_2"/>
    <property type="match status" value="1"/>
</dbReference>
<dbReference type="Gene3D" id="3.20.20.80">
    <property type="entry name" value="Glycosidases"/>
    <property type="match status" value="1"/>
</dbReference>
<dbReference type="SUPFAM" id="SSF49303">
    <property type="entry name" value="beta-Galactosidase/glucuronidase domain"/>
    <property type="match status" value="1"/>
</dbReference>
<name>F3PNC1_9BACE</name>
<dbReference type="eggNOG" id="COG3250">
    <property type="taxonomic scope" value="Bacteria"/>
</dbReference>
<dbReference type="Pfam" id="PF02836">
    <property type="entry name" value="Glyco_hydro_2_C"/>
    <property type="match status" value="1"/>
</dbReference>
<dbReference type="GO" id="GO:0004553">
    <property type="term" value="F:hydrolase activity, hydrolyzing O-glycosyl compounds"/>
    <property type="evidence" value="ECO:0007669"/>
    <property type="project" value="InterPro"/>
</dbReference>
<dbReference type="Gene3D" id="2.60.40.10">
    <property type="entry name" value="Immunoglobulins"/>
    <property type="match status" value="2"/>
</dbReference>
<dbReference type="InterPro" id="IPR017853">
    <property type="entry name" value="GH"/>
</dbReference>
<comment type="caution">
    <text evidence="8">The sequence shown here is derived from an EMBL/GenBank/DDBJ whole genome shotgun (WGS) entry which is preliminary data.</text>
</comment>
<dbReference type="InterPro" id="IPR006104">
    <property type="entry name" value="Glyco_hydro_2_N"/>
</dbReference>
<organism evidence="8 9">
    <name type="scientific">Bacteroides fluxus YIT 12057</name>
    <dbReference type="NCBI Taxonomy" id="763034"/>
    <lineage>
        <taxon>Bacteria</taxon>
        <taxon>Pseudomonadati</taxon>
        <taxon>Bacteroidota</taxon>
        <taxon>Bacteroidia</taxon>
        <taxon>Bacteroidales</taxon>
        <taxon>Bacteroidaceae</taxon>
        <taxon>Bacteroides</taxon>
    </lineage>
</organism>
<dbReference type="GO" id="GO:0005975">
    <property type="term" value="P:carbohydrate metabolic process"/>
    <property type="evidence" value="ECO:0007669"/>
    <property type="project" value="InterPro"/>
</dbReference>
<comment type="similarity">
    <text evidence="1">Belongs to the glycosyl hydrolase 2 family.</text>
</comment>
<evidence type="ECO:0000259" key="7">
    <source>
        <dbReference type="Pfam" id="PF18565"/>
    </source>
</evidence>
<evidence type="ECO:0000256" key="2">
    <source>
        <dbReference type="ARBA" id="ARBA00022801"/>
    </source>
</evidence>
<evidence type="ECO:0000259" key="4">
    <source>
        <dbReference type="Pfam" id="PF00703"/>
    </source>
</evidence>
<dbReference type="PANTHER" id="PTHR42732">
    <property type="entry name" value="BETA-GALACTOSIDASE"/>
    <property type="match status" value="1"/>
</dbReference>
<evidence type="ECO:0000256" key="3">
    <source>
        <dbReference type="ARBA" id="ARBA00023295"/>
    </source>
</evidence>
<accession>F3PNC1</accession>
<dbReference type="AlphaFoldDB" id="F3PNC1"/>
<dbReference type="Proteomes" id="UP000003416">
    <property type="component" value="Unassembled WGS sequence"/>
</dbReference>
<gene>
    <name evidence="8" type="ORF">HMPREF9446_00207</name>
</gene>
<evidence type="ECO:0000313" key="9">
    <source>
        <dbReference type="Proteomes" id="UP000003416"/>
    </source>
</evidence>
<keyword evidence="9" id="KW-1185">Reference proteome</keyword>
<dbReference type="HOGENOM" id="CLU_006501_5_1_10"/>
<dbReference type="SUPFAM" id="SSF51445">
    <property type="entry name" value="(Trans)glycosidases"/>
    <property type="match status" value="1"/>
</dbReference>
<dbReference type="Pfam" id="PF02837">
    <property type="entry name" value="Glyco_hydro_2_N"/>
    <property type="match status" value="1"/>
</dbReference>
<evidence type="ECO:0000259" key="5">
    <source>
        <dbReference type="Pfam" id="PF02836"/>
    </source>
</evidence>
<dbReference type="InterPro" id="IPR013783">
    <property type="entry name" value="Ig-like_fold"/>
</dbReference>
<keyword evidence="2 8" id="KW-0378">Hydrolase</keyword>
<feature type="domain" description="Glycoside hydrolase family 2 immunoglobulin-like beta-sandwich" evidence="4">
    <location>
        <begin position="245"/>
        <end position="349"/>
    </location>
</feature>
<feature type="domain" description="Glycosyl hydrolases family 2 sugar binding" evidence="6">
    <location>
        <begin position="110"/>
        <end position="223"/>
    </location>
</feature>
<reference evidence="8 9" key="1">
    <citation type="submission" date="2011-02" db="EMBL/GenBank/DDBJ databases">
        <authorList>
            <person name="Weinstock G."/>
            <person name="Sodergren E."/>
            <person name="Clifton S."/>
            <person name="Fulton L."/>
            <person name="Fulton B."/>
            <person name="Courtney L."/>
            <person name="Fronick C."/>
            <person name="Harrison M."/>
            <person name="Strong C."/>
            <person name="Farmer C."/>
            <person name="Delahaunty K."/>
            <person name="Markovic C."/>
            <person name="Hall O."/>
            <person name="Minx P."/>
            <person name="Tomlinson C."/>
            <person name="Mitreva M."/>
            <person name="Hou S."/>
            <person name="Chen J."/>
            <person name="Wollam A."/>
            <person name="Pepin K.H."/>
            <person name="Johnson M."/>
            <person name="Bhonagiri V."/>
            <person name="Zhang X."/>
            <person name="Suruliraj S."/>
            <person name="Warren W."/>
            <person name="Chinwalla A."/>
            <person name="Mardis E.R."/>
            <person name="Wilson R.K."/>
        </authorList>
    </citation>
    <scope>NUCLEOTIDE SEQUENCE [LARGE SCALE GENOMIC DNA]</scope>
    <source>
        <strain evidence="8 9">YIT 12057</strain>
    </source>
</reference>
<dbReference type="SUPFAM" id="SSF49785">
    <property type="entry name" value="Galactose-binding domain-like"/>
    <property type="match status" value="1"/>
</dbReference>
<sequence>MRKDSFFVGNNKRYIMINFGKILLLLCIFLLGHADVQGKATGCAGGTASITYKPKFSTAGFFKLPDSGREVFSMNPAWRFHKGNAAEAETVNFDDSGWTVVSLPNGIEYLPTEASGCVNYQGEVWYRKHFTPADTLRGKKLFLHFEAIMGKSRIFVNGQLMTEHFGGYLPVVVDMTDALKWGEDNVIAVWADNSNDPAYPPGKAQEVLDFTYFGGIYRDCWLIAHNPVFITDPNFEDEVAGGGLFVAYDKVSETSAEVLLKVHVRNDSRKDFTGMVEYELLQPDGRQAASMTNKIRVRAGKATASHDKILITDPALWSPENPVLYHLNIRISDRKGNVVDGYCRRIGIRSVEFKGKEGFWLNGKPYEAPLIGANRHQDFAVVGNAVPNSIHWRDAKKLRDTGMKVIRNAHCPQDPAFMDACDELGLFVIVNTPGWQFWNDAPEFAQRVYSDIRNLVRRDRNHACVWLWEPVLNETWYPEDFAKKAADIVTQEYPYPYCYSGCDRGARGHEHFPVLFTHPSFDGKVWHVEDAAPGIAYFTREWGDNVDDWGSHNSPSRVARNWGEQPMLVQARHYANPRYAYTSYDALYRTPRQHVGGCLWHSFDHQRGYHPDPFYGGLMDVFRQPKYAYYMFKAQRSPKKQNRLFETGPMVYIAHEMTPFSGKDVTVYSNCEKVRLTFLKNGKSFTYTQPTAVQGMPSPIITFHDIYDFMEDKALARKQRQSEVLLRAEGLIDGKVVATHERFPARRPEKLLLWVDNENVDLKADGSDFVTVVAAVADRNGTIKRLNNYYVKFHVEGEGRILGDVSVLANPAPIKWGTAPVLIQSTLKPGKIKVSASVLFAGSQMPVSAVLELESVAAEHPSVYSEKEAALIPASFTTGLGEGIAKSDAELKQEQLQKELNVRRLKEVEKQQEDFGEKK</sequence>
<dbReference type="InterPro" id="IPR040605">
    <property type="entry name" value="Glyco_hydro2_dom5"/>
</dbReference>
<dbReference type="InterPro" id="IPR006103">
    <property type="entry name" value="Glyco_hydro_2_cat"/>
</dbReference>
<dbReference type="InterPro" id="IPR008979">
    <property type="entry name" value="Galactose-bd-like_sf"/>
</dbReference>
<proteinExistence type="inferred from homology"/>
<feature type="domain" description="Glycoside hydrolase family 2 catalytic" evidence="5">
    <location>
        <begin position="356"/>
        <end position="483"/>
    </location>
</feature>
<dbReference type="STRING" id="763034.HMPREF9446_00207"/>
<keyword evidence="3" id="KW-0326">Glycosidase</keyword>
<dbReference type="InterPro" id="IPR051913">
    <property type="entry name" value="GH2_Domain-Containing"/>
</dbReference>
<evidence type="ECO:0000313" key="8">
    <source>
        <dbReference type="EMBL" id="EGF59660.1"/>
    </source>
</evidence>
<evidence type="ECO:0000259" key="6">
    <source>
        <dbReference type="Pfam" id="PF02837"/>
    </source>
</evidence>
<evidence type="ECO:0000256" key="1">
    <source>
        <dbReference type="ARBA" id="ARBA00007401"/>
    </source>
</evidence>
<dbReference type="InterPro" id="IPR036156">
    <property type="entry name" value="Beta-gal/glucu_dom_sf"/>
</dbReference>
<dbReference type="PANTHER" id="PTHR42732:SF1">
    <property type="entry name" value="BETA-MANNOSIDASE"/>
    <property type="match status" value="1"/>
</dbReference>
<dbReference type="Pfam" id="PF18565">
    <property type="entry name" value="Glyco_hydro2_C5"/>
    <property type="match status" value="1"/>
</dbReference>
<protein>
    <submittedName>
        <fullName evidence="8">Glycosyl hydrolase family 2, sugar binding domain protein</fullName>
    </submittedName>
</protein>
<dbReference type="Gene3D" id="2.60.120.260">
    <property type="entry name" value="Galactose-binding domain-like"/>
    <property type="match status" value="1"/>
</dbReference>
<dbReference type="EMBL" id="AFBN01000005">
    <property type="protein sequence ID" value="EGF59660.1"/>
    <property type="molecule type" value="Genomic_DNA"/>
</dbReference>